<feature type="compositionally biased region" description="Low complexity" evidence="5">
    <location>
        <begin position="863"/>
        <end position="880"/>
    </location>
</feature>
<name>A0ABD1SEW0_9LAMI</name>
<comment type="caution">
    <text evidence="8">The sequence shown here is derived from an EMBL/GenBank/DDBJ whole genome shotgun (WGS) entry which is preliminary data.</text>
</comment>
<organism evidence="8 9">
    <name type="scientific">Abeliophyllum distichum</name>
    <dbReference type="NCBI Taxonomy" id="126358"/>
    <lineage>
        <taxon>Eukaryota</taxon>
        <taxon>Viridiplantae</taxon>
        <taxon>Streptophyta</taxon>
        <taxon>Embryophyta</taxon>
        <taxon>Tracheophyta</taxon>
        <taxon>Spermatophyta</taxon>
        <taxon>Magnoliopsida</taxon>
        <taxon>eudicotyledons</taxon>
        <taxon>Gunneridae</taxon>
        <taxon>Pentapetalae</taxon>
        <taxon>asterids</taxon>
        <taxon>lamiids</taxon>
        <taxon>Lamiales</taxon>
        <taxon>Oleaceae</taxon>
        <taxon>Forsythieae</taxon>
        <taxon>Abeliophyllum</taxon>
    </lineage>
</organism>
<evidence type="ECO:0000256" key="4">
    <source>
        <dbReference type="ARBA" id="ARBA00023242"/>
    </source>
</evidence>
<dbReference type="InterPro" id="IPR045012">
    <property type="entry name" value="NLP"/>
</dbReference>
<dbReference type="InterPro" id="IPR034891">
    <property type="entry name" value="PB1_NLP"/>
</dbReference>
<dbReference type="PANTHER" id="PTHR32002">
    <property type="entry name" value="PROTEIN NLP8"/>
    <property type="match status" value="1"/>
</dbReference>
<feature type="domain" description="RWP-RK" evidence="6">
    <location>
        <begin position="729"/>
        <end position="810"/>
    </location>
</feature>
<sequence>MINPESNGNGIVLSESGSPAIDKQPSGTVKKMVLRDVQNENVGSIHKHQESLLFGGGKPSGDAIKARGTKRLTPERLSSSPVRSSLAFTGTNENIMNTNRRLELELGRGRLQNNEDKYSGCPQSRNLCPSPLPLEISKKQNMGIDFEILRLRLAMDEVVLPLNTILGPPYDAFMEFDYMDELLAGECSLETTNGSEFSHYNASTPSGPFDSSLLWPNLEAINIESYWSLSKYSSEERQRSTFHDNLSISQSQGPRISAKSHSLVGNTANDGGSLGQSDRYLVEQCEPSKRWIGQTASVSVIDRLVWALGYIKDYSRDKDVLIQVWVPVNKGGQRVLTTNDQPFSLDLNCPRLVHYREISVNYHFPVEEASKEAVGLPGRVFLGKVPEWSPDVRFFTRDEYPRVGHAQQYDVRGTFAVPVLDQGSRNCLGVIEVILTKEKTKYSAELESVCKALEAVDLRSSEVSSVQNVKTRDLSYQAALPEILEVLRSACETHRLPLAQTWVPCVLQGKGGSRHSAENLFHCVSTIDSACYIADPSTRDFHEACSEHHLLKGEGIVGRAFMTNQPCFSSDVTAYCKTEYPLSHHAKMFGLCAAVAIRLRSICTGSADFVLEFFLPKDCRDPEGQKEMLTLLSNVILKVCRTLRVVTDEELQDESISPVCEVANPPKVDQMHSLRHSHDITSWNGKPKEILAEISSQIRRDQPDSGSRAGFAFDGIPSTSADDISLSTSKTGERRRKKAEKTITLQVLGQYFAGSLKDAAKSVGVCPTTLKRICRRHGIMRWPSRKIKKVGHSLEKIQRVIDSVPGASSLQIESFYSNFHELASPNVSRTTQFANSNSTDCPKPLGRQPENDIFSSMAAASKSPATSYSRNSSSSQYHSSGTHPNPYTSNVSGSMVPEESVNGLLKRSRSDENLHFSNDVTNFGEPPKQESFPPTWIDIVRPSQDTRRVKVTYGKEKIRFRLQNKWRYENLLHEIATRFDIDDTSGFHLKYLDDDLEWVLLTCDADLEECIDVYRSSQIRTIKLSLLSDSQPHDGSSYGSSSFL</sequence>
<dbReference type="InterPro" id="IPR003035">
    <property type="entry name" value="RWP-RK_dom"/>
</dbReference>
<evidence type="ECO:0000256" key="5">
    <source>
        <dbReference type="SAM" id="MobiDB-lite"/>
    </source>
</evidence>
<feature type="region of interest" description="Disordered" evidence="5">
    <location>
        <begin position="831"/>
        <end position="904"/>
    </location>
</feature>
<feature type="region of interest" description="Disordered" evidence="5">
    <location>
        <begin position="1"/>
        <end position="26"/>
    </location>
</feature>
<dbReference type="Pfam" id="PF02042">
    <property type="entry name" value="RWP-RK"/>
    <property type="match status" value="1"/>
</dbReference>
<feature type="compositionally biased region" description="Polar residues" evidence="5">
    <location>
        <begin position="881"/>
        <end position="893"/>
    </location>
</feature>
<keyword evidence="2" id="KW-0238">DNA-binding</keyword>
<evidence type="ECO:0000256" key="2">
    <source>
        <dbReference type="ARBA" id="ARBA00023125"/>
    </source>
</evidence>
<dbReference type="CDD" id="cd06407">
    <property type="entry name" value="PB1_NLP"/>
    <property type="match status" value="1"/>
</dbReference>
<dbReference type="SUPFAM" id="SSF54277">
    <property type="entry name" value="CAD &amp; PB1 domains"/>
    <property type="match status" value="1"/>
</dbReference>
<evidence type="ECO:0000256" key="1">
    <source>
        <dbReference type="ARBA" id="ARBA00023015"/>
    </source>
</evidence>
<accession>A0ABD1SEW0</accession>
<dbReference type="InterPro" id="IPR055081">
    <property type="entry name" value="NLP1-9_GAF"/>
</dbReference>
<protein>
    <submittedName>
        <fullName evidence="8">Protein NLP5</fullName>
    </submittedName>
</protein>
<evidence type="ECO:0000259" key="7">
    <source>
        <dbReference type="PROSITE" id="PS51745"/>
    </source>
</evidence>
<dbReference type="InterPro" id="IPR000270">
    <property type="entry name" value="PB1_dom"/>
</dbReference>
<dbReference type="Gene3D" id="3.10.20.90">
    <property type="entry name" value="Phosphatidylinositol 3-kinase Catalytic Subunit, Chain A, domain 1"/>
    <property type="match status" value="1"/>
</dbReference>
<evidence type="ECO:0000259" key="6">
    <source>
        <dbReference type="PROSITE" id="PS51519"/>
    </source>
</evidence>
<dbReference type="GO" id="GO:0003677">
    <property type="term" value="F:DNA binding"/>
    <property type="evidence" value="ECO:0007669"/>
    <property type="project" value="UniProtKB-KW"/>
</dbReference>
<evidence type="ECO:0000313" key="8">
    <source>
        <dbReference type="EMBL" id="KAL2499278.1"/>
    </source>
</evidence>
<reference evidence="9" key="1">
    <citation type="submission" date="2024-07" db="EMBL/GenBank/DDBJ databases">
        <title>Two chromosome-level genome assemblies of Korean endemic species Abeliophyllum distichum and Forsythia ovata (Oleaceae).</title>
        <authorList>
            <person name="Jang H."/>
        </authorList>
    </citation>
    <scope>NUCLEOTIDE SEQUENCE [LARGE SCALE GENOMIC DNA]</scope>
</reference>
<evidence type="ECO:0000256" key="3">
    <source>
        <dbReference type="ARBA" id="ARBA00023163"/>
    </source>
</evidence>
<evidence type="ECO:0000313" key="9">
    <source>
        <dbReference type="Proteomes" id="UP001604336"/>
    </source>
</evidence>
<dbReference type="InterPro" id="IPR053793">
    <property type="entry name" value="PB1-like"/>
</dbReference>
<keyword evidence="9" id="KW-1185">Reference proteome</keyword>
<proteinExistence type="predicted"/>
<dbReference type="Proteomes" id="UP001604336">
    <property type="component" value="Unassembled WGS sequence"/>
</dbReference>
<dbReference type="EMBL" id="JBFOLK010000007">
    <property type="protein sequence ID" value="KAL2499278.1"/>
    <property type="molecule type" value="Genomic_DNA"/>
</dbReference>
<feature type="region of interest" description="Disordered" evidence="5">
    <location>
        <begin position="48"/>
        <end position="83"/>
    </location>
</feature>
<dbReference type="PROSITE" id="PS51745">
    <property type="entry name" value="PB1"/>
    <property type="match status" value="1"/>
</dbReference>
<feature type="domain" description="PB1" evidence="7">
    <location>
        <begin position="946"/>
        <end position="1029"/>
    </location>
</feature>
<dbReference type="Pfam" id="PF00564">
    <property type="entry name" value="PB1"/>
    <property type="match status" value="1"/>
</dbReference>
<keyword evidence="1" id="KW-0805">Transcription regulation</keyword>
<dbReference type="Pfam" id="PF22922">
    <property type="entry name" value="GAF_NLP"/>
    <property type="match status" value="2"/>
</dbReference>
<dbReference type="AlphaFoldDB" id="A0ABD1SEW0"/>
<feature type="compositionally biased region" description="Polar residues" evidence="5">
    <location>
        <begin position="831"/>
        <end position="840"/>
    </location>
</feature>
<keyword evidence="3" id="KW-0804">Transcription</keyword>
<dbReference type="PANTHER" id="PTHR32002:SF44">
    <property type="entry name" value="PROTEIN NLP4"/>
    <property type="match status" value="1"/>
</dbReference>
<dbReference type="SMART" id="SM00666">
    <property type="entry name" value="PB1"/>
    <property type="match status" value="1"/>
</dbReference>
<keyword evidence="4" id="KW-0539">Nucleus</keyword>
<dbReference type="PROSITE" id="PS51519">
    <property type="entry name" value="RWP_RK"/>
    <property type="match status" value="1"/>
</dbReference>
<gene>
    <name evidence="8" type="ORF">Adt_24828</name>
</gene>